<reference evidence="7" key="1">
    <citation type="journal article" date="2020" name="mSystems">
        <title>Genome- and Community-Level Interaction Insights into Carbon Utilization and Element Cycling Functions of Hydrothermarchaeota in Hydrothermal Sediment.</title>
        <authorList>
            <person name="Zhou Z."/>
            <person name="Liu Y."/>
            <person name="Xu W."/>
            <person name="Pan J."/>
            <person name="Luo Z.H."/>
            <person name="Li M."/>
        </authorList>
    </citation>
    <scope>NUCLEOTIDE SEQUENCE [LARGE SCALE GENOMIC DNA]</scope>
    <source>
        <strain evidence="7">SpSt-488</strain>
    </source>
</reference>
<dbReference type="SMART" id="SM00327">
    <property type="entry name" value="VWA"/>
    <property type="match status" value="1"/>
</dbReference>
<dbReference type="Gene3D" id="3.40.50.410">
    <property type="entry name" value="von Willebrand factor, type A domain"/>
    <property type="match status" value="1"/>
</dbReference>
<comment type="caution">
    <text evidence="7">The sequence shown here is derived from an EMBL/GenBank/DDBJ whole genome shotgun (WGS) entry which is preliminary data.</text>
</comment>
<protein>
    <submittedName>
        <fullName evidence="7">VWA domain-containing protein</fullName>
    </submittedName>
</protein>
<feature type="transmembrane region" description="Helical" evidence="5">
    <location>
        <begin position="309"/>
        <end position="326"/>
    </location>
</feature>
<organism evidence="7">
    <name type="scientific">candidate division WOR-3 bacterium</name>
    <dbReference type="NCBI Taxonomy" id="2052148"/>
    <lineage>
        <taxon>Bacteria</taxon>
        <taxon>Bacteria division WOR-3</taxon>
    </lineage>
</organism>
<evidence type="ECO:0000256" key="1">
    <source>
        <dbReference type="ARBA" id="ARBA00022475"/>
    </source>
</evidence>
<dbReference type="AlphaFoldDB" id="A0A7C4GHL9"/>
<keyword evidence="2 5" id="KW-0812">Transmembrane</keyword>
<keyword evidence="4 5" id="KW-0472">Membrane</keyword>
<dbReference type="InterPro" id="IPR002035">
    <property type="entry name" value="VWF_A"/>
</dbReference>
<dbReference type="EMBL" id="DSUT01000013">
    <property type="protein sequence ID" value="HGK27459.1"/>
    <property type="molecule type" value="Genomic_DNA"/>
</dbReference>
<evidence type="ECO:0000313" key="7">
    <source>
        <dbReference type="EMBL" id="HGK27459.1"/>
    </source>
</evidence>
<evidence type="ECO:0000256" key="2">
    <source>
        <dbReference type="ARBA" id="ARBA00022692"/>
    </source>
</evidence>
<keyword evidence="3 5" id="KW-1133">Transmembrane helix</keyword>
<dbReference type="InterPro" id="IPR036465">
    <property type="entry name" value="vWFA_dom_sf"/>
</dbReference>
<dbReference type="Pfam" id="PF13519">
    <property type="entry name" value="VWA_2"/>
    <property type="match status" value="1"/>
</dbReference>
<dbReference type="PANTHER" id="PTHR22550:SF5">
    <property type="entry name" value="LEUCINE ZIPPER PROTEIN 4"/>
    <property type="match status" value="1"/>
</dbReference>
<accession>A0A7C4GHL9</accession>
<dbReference type="PROSITE" id="PS50234">
    <property type="entry name" value="VWFA"/>
    <property type="match status" value="1"/>
</dbReference>
<keyword evidence="1" id="KW-1003">Cell membrane</keyword>
<evidence type="ECO:0000256" key="5">
    <source>
        <dbReference type="SAM" id="Phobius"/>
    </source>
</evidence>
<gene>
    <name evidence="7" type="ORF">ENS41_00695</name>
</gene>
<dbReference type="PANTHER" id="PTHR22550">
    <property type="entry name" value="SPORE GERMINATION PROTEIN"/>
    <property type="match status" value="1"/>
</dbReference>
<sequence>MIRWARPEFLWALLGLPVAAAIAFLAGRARRRRLHRAVDARLLPLLTDTHSPALARLKAALLFVALALLLVAAARPQWGEKLVTYKGRGVELVIALDASKSMFAQDVKPSRLERAKTELAGLIEELSGNLVGIVAFAGDAHVMCPLTPDVDAARLFLDIISPEAMPVPGTDLGRAIDVAMSLFSEGGAGSRVILLVTDGDDLGRNTPQAVRRAAEAGVRIFPVAFSTPEGAPVPEPTAQGIAYKKDRAGNVVISRMDERALILMAQATGGRFLRVEGFSGQRVRDELDRLQKKEVGGGTFTELAERFQYFLAAAIVLMVVGLGLSTRRGRWW</sequence>
<dbReference type="InterPro" id="IPR050768">
    <property type="entry name" value="UPF0353/GerABKA_families"/>
</dbReference>
<feature type="transmembrane region" description="Helical" evidence="5">
    <location>
        <begin position="53"/>
        <end position="74"/>
    </location>
</feature>
<name>A0A7C4GHL9_UNCW3</name>
<evidence type="ECO:0000259" key="6">
    <source>
        <dbReference type="PROSITE" id="PS50234"/>
    </source>
</evidence>
<evidence type="ECO:0000256" key="3">
    <source>
        <dbReference type="ARBA" id="ARBA00022989"/>
    </source>
</evidence>
<feature type="domain" description="VWFA" evidence="6">
    <location>
        <begin position="91"/>
        <end position="290"/>
    </location>
</feature>
<dbReference type="SUPFAM" id="SSF53300">
    <property type="entry name" value="vWA-like"/>
    <property type="match status" value="1"/>
</dbReference>
<evidence type="ECO:0000256" key="4">
    <source>
        <dbReference type="ARBA" id="ARBA00023136"/>
    </source>
</evidence>
<proteinExistence type="predicted"/>